<dbReference type="PANTHER" id="PTHR11455:SF9">
    <property type="entry name" value="CRYPTOCHROME CIRCADIAN CLOCK 5 ISOFORM X1"/>
    <property type="match status" value="1"/>
</dbReference>
<dbReference type="Pfam" id="PF03441">
    <property type="entry name" value="FAD_binding_7"/>
    <property type="match status" value="1"/>
</dbReference>
<dbReference type="InterPro" id="IPR036134">
    <property type="entry name" value="Crypto/Photolyase_FAD-like_sf"/>
</dbReference>
<sequence>MPTYNLTLFIFHRSLRLEDNKGLIYALQNSNYVIPIFVLTPEQLTTKNKFRSEKAITFMFNALDDLDNSLRKYSSKLFLYYGTNNNVINELLENDNKIDAIICNKDYTKYAIERSEIYEKLSQEHNIDFIEIEDYLLHNVNTIKNGQGSYYSKFTPFYKNGITYDVEKPKTNKYENYVKKYSVKNKYDITLTKVRKTIKLKDEELIFEATRNQALKQLNKIKKQKEYGDTRNDLTKETTLLSPYIKFGLLSIREVYLKIKSLFGKSHDLIKQLYWREFYYNISYNRSDIFEKASFKLSFDNIKWKNNEKLFELWKEGKTGYPIVDAGMRELNETGYMHNRTRLITSNFLVKHLFIDWRWGEQYYASKLIDYDPSVNNGNWQFSSSSGADSQPYFRMMNPITQGEKHDPDCVYIKKWVEELNDISSDDIHNWQNVYTDKKYKNIYYPPCKIYDFKKLKEESKKIYKDAFNKN</sequence>
<protein>
    <recommendedName>
        <fullName evidence="5">Photolyase/cryptochrome alpha/beta domain-containing protein</fullName>
    </recommendedName>
</protein>
<dbReference type="PROSITE" id="PS00394">
    <property type="entry name" value="DNA_PHOTOLYASES_1_1"/>
    <property type="match status" value="1"/>
</dbReference>
<dbReference type="InterPro" id="IPR018394">
    <property type="entry name" value="DNA_photolyase_1_CS_C"/>
</dbReference>
<proteinExistence type="predicted"/>
<organism evidence="6">
    <name type="scientific">viral metagenome</name>
    <dbReference type="NCBI Taxonomy" id="1070528"/>
    <lineage>
        <taxon>unclassified sequences</taxon>
        <taxon>metagenomes</taxon>
        <taxon>organismal metagenomes</taxon>
    </lineage>
</organism>
<dbReference type="InterPro" id="IPR014729">
    <property type="entry name" value="Rossmann-like_a/b/a_fold"/>
</dbReference>
<dbReference type="PROSITE" id="PS51645">
    <property type="entry name" value="PHR_CRY_ALPHA_BETA"/>
    <property type="match status" value="1"/>
</dbReference>
<evidence type="ECO:0000313" key="6">
    <source>
        <dbReference type="EMBL" id="QHT21714.1"/>
    </source>
</evidence>
<dbReference type="SUPFAM" id="SSF48173">
    <property type="entry name" value="Cryptochrome/photolyase FAD-binding domain"/>
    <property type="match status" value="1"/>
</dbReference>
<dbReference type="InterPro" id="IPR002081">
    <property type="entry name" value="Cryptochrome/DNA_photolyase_1"/>
</dbReference>
<dbReference type="Gene3D" id="1.25.40.80">
    <property type="match status" value="1"/>
</dbReference>
<evidence type="ECO:0000256" key="3">
    <source>
        <dbReference type="ARBA" id="ARBA00022827"/>
    </source>
</evidence>
<dbReference type="Gene3D" id="1.10.579.10">
    <property type="entry name" value="DNA Cyclobutane Dipyrimidine Photolyase, subunit A, domain 3"/>
    <property type="match status" value="1"/>
</dbReference>
<dbReference type="GO" id="GO:0006139">
    <property type="term" value="P:nucleobase-containing compound metabolic process"/>
    <property type="evidence" value="ECO:0007669"/>
    <property type="project" value="UniProtKB-ARBA"/>
</dbReference>
<dbReference type="InterPro" id="IPR005101">
    <property type="entry name" value="Cryptochr/Photolyase_FAD-bd"/>
</dbReference>
<dbReference type="InterPro" id="IPR036155">
    <property type="entry name" value="Crypto/Photolyase_N_sf"/>
</dbReference>
<dbReference type="GO" id="GO:0003677">
    <property type="term" value="F:DNA binding"/>
    <property type="evidence" value="ECO:0007669"/>
    <property type="project" value="TreeGrafter"/>
</dbReference>
<dbReference type="PANTHER" id="PTHR11455">
    <property type="entry name" value="CRYPTOCHROME"/>
    <property type="match status" value="1"/>
</dbReference>
<dbReference type="PRINTS" id="PR00147">
    <property type="entry name" value="DNAPHOTLYASE"/>
</dbReference>
<dbReference type="SUPFAM" id="SSF52425">
    <property type="entry name" value="Cryptochrome/photolyase, N-terminal domain"/>
    <property type="match status" value="1"/>
</dbReference>
<comment type="cofactor">
    <cofactor evidence="1">
        <name>FAD</name>
        <dbReference type="ChEBI" id="CHEBI:57692"/>
    </cofactor>
</comment>
<dbReference type="GO" id="GO:0071949">
    <property type="term" value="F:FAD binding"/>
    <property type="evidence" value="ECO:0007669"/>
    <property type="project" value="TreeGrafter"/>
</dbReference>
<dbReference type="GO" id="GO:0006950">
    <property type="term" value="P:response to stress"/>
    <property type="evidence" value="ECO:0007669"/>
    <property type="project" value="UniProtKB-ARBA"/>
</dbReference>
<feature type="domain" description="Photolyase/cryptochrome alpha/beta" evidence="5">
    <location>
        <begin position="5"/>
        <end position="137"/>
    </location>
</feature>
<keyword evidence="4" id="KW-0157">Chromophore</keyword>
<name>A0A6C0DY79_9ZZZZ</name>
<keyword evidence="2" id="KW-0285">Flavoprotein</keyword>
<dbReference type="Gene3D" id="3.40.50.620">
    <property type="entry name" value="HUPs"/>
    <property type="match status" value="1"/>
</dbReference>
<evidence type="ECO:0000256" key="2">
    <source>
        <dbReference type="ARBA" id="ARBA00022630"/>
    </source>
</evidence>
<dbReference type="InterPro" id="IPR006050">
    <property type="entry name" value="DNA_photolyase_N"/>
</dbReference>
<evidence type="ECO:0000256" key="1">
    <source>
        <dbReference type="ARBA" id="ARBA00001974"/>
    </source>
</evidence>
<evidence type="ECO:0000256" key="4">
    <source>
        <dbReference type="ARBA" id="ARBA00022991"/>
    </source>
</evidence>
<dbReference type="EMBL" id="MN739696">
    <property type="protein sequence ID" value="QHT21714.1"/>
    <property type="molecule type" value="Genomic_DNA"/>
</dbReference>
<accession>A0A6C0DY79</accession>
<keyword evidence="3" id="KW-0274">FAD</keyword>
<dbReference type="AlphaFoldDB" id="A0A6C0DY79"/>
<evidence type="ECO:0000259" key="5">
    <source>
        <dbReference type="PROSITE" id="PS51645"/>
    </source>
</evidence>
<reference evidence="6" key="1">
    <citation type="journal article" date="2020" name="Nature">
        <title>Giant virus diversity and host interactions through global metagenomics.</title>
        <authorList>
            <person name="Schulz F."/>
            <person name="Roux S."/>
            <person name="Paez-Espino D."/>
            <person name="Jungbluth S."/>
            <person name="Walsh D.A."/>
            <person name="Denef V.J."/>
            <person name="McMahon K.D."/>
            <person name="Konstantinidis K.T."/>
            <person name="Eloe-Fadrosh E.A."/>
            <person name="Kyrpides N.C."/>
            <person name="Woyke T."/>
        </authorList>
    </citation>
    <scope>NUCLEOTIDE SEQUENCE</scope>
    <source>
        <strain evidence="6">GVMAG-M-3300023179-103</strain>
    </source>
</reference>
<dbReference type="Pfam" id="PF00875">
    <property type="entry name" value="DNA_photolyase"/>
    <property type="match status" value="1"/>
</dbReference>
<dbReference type="GO" id="GO:0003904">
    <property type="term" value="F:deoxyribodipyrimidine photo-lyase activity"/>
    <property type="evidence" value="ECO:0007669"/>
    <property type="project" value="TreeGrafter"/>
</dbReference>